<protein>
    <recommendedName>
        <fullName evidence="2">DUF6571 domain-containing protein</fullName>
    </recommendedName>
</protein>
<gene>
    <name evidence="3" type="ORF">QIS96_26590</name>
</gene>
<evidence type="ECO:0000313" key="3">
    <source>
        <dbReference type="EMBL" id="MDI3407365.1"/>
    </source>
</evidence>
<keyword evidence="4" id="KW-1185">Reference proteome</keyword>
<sequence>MVSFTYLDEADLSKLEAAAKAWSKLPAKYEGLEDQFEARVIKVLEGNWEGEAAATAFRTMKRATREYRAAAEESRRVGKLLTEAHTDFRKYQKQLHDLVERGRKNYLKFSDKGVEDVDSRWDSPTASAAPGFADERKKVLDEATADYKSILAAVTSIDGAVGAALRRDANGADNDSFNGKRTYKDLDEAEAGKASQLMKKKGRLTDSEFMQLNQLLAQNRNDPEFARSFAVRTGAEQTLNKYDQLLNPTSGANLSKAELAQLKQFQKNLGTTIGTATTSDDGDKNPNRGIKKFQDELLSLGHKEFNSNPSEMAKGLTGYHVTSSLMSHGKWDTDFLQEYGEDLIVAEKQGGKYSLQDPAAYWSGDGLRNTGAPQLGALDPMTGFMEALGHNPEASTEFLTSSTDFDGKSVDHLDYLLEDRRWPPPEHGTFTGDPANPSGYDNLGHALESATSGRSYEYEGNEMPKHTETQAGLVKELVNKLGGPDGGELLEGEEAKLRPLNDSLGNITANYMGDFQRALTEQGALPTHGAAADLPRGNTAAFLSSVGQDPEAYKAITAAQQAYTSVAVDQAVNHSDGSSVPPNSRVENAVSPGSMLAGIMSEARAEAVYNSKTAEAEDFNSGTDTAKKWVGRGLTMATESVQVPVVSWVLEDVQTSVQETLKKDYTNEAHHEAREDFTDSQKRAENAAREAVDRATRGGDFTEQTIRDMKDSAAREARTAHSVGAGTERAGRGGGGSAG</sequence>
<reference evidence="3 4" key="1">
    <citation type="submission" date="2023-05" db="EMBL/GenBank/DDBJ databases">
        <title>Draft genome sequence of Streptomyces sp. B-S-A6 isolated from a cave soil in Thailand.</title>
        <authorList>
            <person name="Chamroensaksri N."/>
            <person name="Muangham S."/>
        </authorList>
    </citation>
    <scope>NUCLEOTIDE SEQUENCE [LARGE SCALE GENOMIC DNA]</scope>
    <source>
        <strain evidence="3 4">B-S-A6</strain>
    </source>
</reference>
<feature type="compositionally biased region" description="Basic and acidic residues" evidence="1">
    <location>
        <begin position="705"/>
        <end position="719"/>
    </location>
</feature>
<dbReference type="InterPro" id="IPR038332">
    <property type="entry name" value="PPE_sf"/>
</dbReference>
<feature type="domain" description="DUF6571" evidence="2">
    <location>
        <begin position="378"/>
        <end position="718"/>
    </location>
</feature>
<feature type="region of interest" description="Disordered" evidence="1">
    <location>
        <begin position="427"/>
        <end position="446"/>
    </location>
</feature>
<dbReference type="EMBL" id="JASCIQ010000032">
    <property type="protein sequence ID" value="MDI3407365.1"/>
    <property type="molecule type" value="Genomic_DNA"/>
</dbReference>
<feature type="compositionally biased region" description="Basic and acidic residues" evidence="1">
    <location>
        <begin position="688"/>
        <end position="697"/>
    </location>
</feature>
<accession>A0ABT6SGR9</accession>
<feature type="region of interest" description="Disordered" evidence="1">
    <location>
        <begin position="688"/>
        <end position="739"/>
    </location>
</feature>
<dbReference type="Pfam" id="PF20211">
    <property type="entry name" value="DUF6571"/>
    <property type="match status" value="1"/>
</dbReference>
<dbReference type="InterPro" id="IPR046701">
    <property type="entry name" value="DUF6571"/>
</dbReference>
<organism evidence="3 4">
    <name type="scientific">Streptomyces cavernicola</name>
    <dbReference type="NCBI Taxonomy" id="3043613"/>
    <lineage>
        <taxon>Bacteria</taxon>
        <taxon>Bacillati</taxon>
        <taxon>Actinomycetota</taxon>
        <taxon>Actinomycetes</taxon>
        <taxon>Kitasatosporales</taxon>
        <taxon>Streptomycetaceae</taxon>
        <taxon>Streptomyces</taxon>
    </lineage>
</organism>
<dbReference type="Gene3D" id="1.20.1260.20">
    <property type="entry name" value="PPE superfamily"/>
    <property type="match status" value="1"/>
</dbReference>
<evidence type="ECO:0000313" key="4">
    <source>
        <dbReference type="Proteomes" id="UP001223978"/>
    </source>
</evidence>
<name>A0ABT6SGR9_9ACTN</name>
<proteinExistence type="predicted"/>
<evidence type="ECO:0000256" key="1">
    <source>
        <dbReference type="SAM" id="MobiDB-lite"/>
    </source>
</evidence>
<dbReference type="RefSeq" id="WP_282545285.1">
    <property type="nucleotide sequence ID" value="NZ_JASCIQ010000032.1"/>
</dbReference>
<comment type="caution">
    <text evidence="3">The sequence shown here is derived from an EMBL/GenBank/DDBJ whole genome shotgun (WGS) entry which is preliminary data.</text>
</comment>
<evidence type="ECO:0000259" key="2">
    <source>
        <dbReference type="Pfam" id="PF20211"/>
    </source>
</evidence>
<dbReference type="Proteomes" id="UP001223978">
    <property type="component" value="Unassembled WGS sequence"/>
</dbReference>